<evidence type="ECO:0000313" key="7">
    <source>
        <dbReference type="EMBL" id="GJM56053.1"/>
    </source>
</evidence>
<name>A0AAV5B6C9_9ACTN</name>
<dbReference type="Proteomes" id="UP001055025">
    <property type="component" value="Unassembled WGS sequence"/>
</dbReference>
<proteinExistence type="predicted"/>
<feature type="transmembrane region" description="Helical" evidence="6">
    <location>
        <begin position="87"/>
        <end position="106"/>
    </location>
</feature>
<evidence type="ECO:0000256" key="1">
    <source>
        <dbReference type="ARBA" id="ARBA00004651"/>
    </source>
</evidence>
<dbReference type="GO" id="GO:0022857">
    <property type="term" value="F:transmembrane transporter activity"/>
    <property type="evidence" value="ECO:0007669"/>
    <property type="project" value="InterPro"/>
</dbReference>
<keyword evidence="4 6" id="KW-1133">Transmembrane helix</keyword>
<evidence type="ECO:0000313" key="8">
    <source>
        <dbReference type="Proteomes" id="UP001055025"/>
    </source>
</evidence>
<feature type="transmembrane region" description="Helical" evidence="6">
    <location>
        <begin position="6"/>
        <end position="27"/>
    </location>
</feature>
<feature type="transmembrane region" description="Helical" evidence="6">
    <location>
        <begin position="182"/>
        <end position="205"/>
    </location>
</feature>
<feature type="transmembrane region" description="Helical" evidence="6">
    <location>
        <begin position="240"/>
        <end position="259"/>
    </location>
</feature>
<organism evidence="7 8">
    <name type="scientific">Granulimonas faecalis</name>
    <dbReference type="NCBI Taxonomy" id="2894155"/>
    <lineage>
        <taxon>Bacteria</taxon>
        <taxon>Bacillati</taxon>
        <taxon>Actinomycetota</taxon>
        <taxon>Coriobacteriia</taxon>
        <taxon>Coriobacteriales</taxon>
        <taxon>Kribbibacteriaceae</taxon>
        <taxon>Granulimonas</taxon>
    </lineage>
</organism>
<dbReference type="CDD" id="cd06574">
    <property type="entry name" value="TM_PBP1_branched-chain-AA_like"/>
    <property type="match status" value="1"/>
</dbReference>
<evidence type="ECO:0000256" key="5">
    <source>
        <dbReference type="ARBA" id="ARBA00023136"/>
    </source>
</evidence>
<comment type="subcellular location">
    <subcellularLocation>
        <location evidence="1">Cell membrane</location>
        <topology evidence="1">Multi-pass membrane protein</topology>
    </subcellularLocation>
</comment>
<dbReference type="AlphaFoldDB" id="A0AAV5B6C9"/>
<evidence type="ECO:0000256" key="4">
    <source>
        <dbReference type="ARBA" id="ARBA00022989"/>
    </source>
</evidence>
<feature type="transmembrane region" description="Helical" evidence="6">
    <location>
        <begin position="134"/>
        <end position="155"/>
    </location>
</feature>
<dbReference type="RefSeq" id="WP_251164161.1">
    <property type="nucleotide sequence ID" value="NZ_BQKC01000001.1"/>
</dbReference>
<feature type="transmembrane region" description="Helical" evidence="6">
    <location>
        <begin position="271"/>
        <end position="290"/>
    </location>
</feature>
<dbReference type="GO" id="GO:0005886">
    <property type="term" value="C:plasma membrane"/>
    <property type="evidence" value="ECO:0007669"/>
    <property type="project" value="UniProtKB-SubCell"/>
</dbReference>
<keyword evidence="3 6" id="KW-0812">Transmembrane</keyword>
<accession>A0AAV5B6C9</accession>
<feature type="transmembrane region" description="Helical" evidence="6">
    <location>
        <begin position="211"/>
        <end position="228"/>
    </location>
</feature>
<feature type="transmembrane region" description="Helical" evidence="6">
    <location>
        <begin position="61"/>
        <end position="80"/>
    </location>
</feature>
<evidence type="ECO:0000256" key="6">
    <source>
        <dbReference type="SAM" id="Phobius"/>
    </source>
</evidence>
<gene>
    <name evidence="7" type="ORF">ATOP_17080</name>
</gene>
<dbReference type="EMBL" id="BQKC01000001">
    <property type="protein sequence ID" value="GJM56053.1"/>
    <property type="molecule type" value="Genomic_DNA"/>
</dbReference>
<dbReference type="Pfam" id="PF02653">
    <property type="entry name" value="BPD_transp_2"/>
    <property type="match status" value="1"/>
</dbReference>
<dbReference type="InterPro" id="IPR001851">
    <property type="entry name" value="ABC_transp_permease"/>
</dbReference>
<reference evidence="7" key="1">
    <citation type="journal article" date="2022" name="Int. J. Syst. Evol. Microbiol.">
        <title>Granulimonas faecalis gen. nov., sp. nov., and Leptogranulimonas caecicola gen. nov., sp. nov., novel lactate-producing Atopobiaceae bacteria isolated from mouse intestines, and an emended description of the family Atopobiaceae.</title>
        <authorList>
            <person name="Morinaga K."/>
            <person name="Kusada H."/>
            <person name="Sakamoto S."/>
            <person name="Murakami T."/>
            <person name="Toyoda A."/>
            <person name="Mori H."/>
            <person name="Meng X.Y."/>
            <person name="Takashino M."/>
            <person name="Murotomi K."/>
            <person name="Tamaki H."/>
        </authorList>
    </citation>
    <scope>NUCLEOTIDE SEQUENCE</scope>
    <source>
        <strain evidence="7">OPF53</strain>
    </source>
</reference>
<evidence type="ECO:0000256" key="2">
    <source>
        <dbReference type="ARBA" id="ARBA00022475"/>
    </source>
</evidence>
<sequence>MTLQVLFDALMLGFEYSLLAVGVYVTFRVLDMADLTVDGSFGLGMACSAVLTVAGHPYLGLAVGCAAGALAGCVTGLLVTKARINPLLAGIITMTGLYSVNIYVLGAPNVSLLSTVRCFDPVVSALGGAATVDVVKMGFVVLVVAVAVAALAGFFRTEAGLAMRAVGDNEAMSRASSINTSAFKVGGLALGNAMVGLTGALLAQYQGFADLSSGTGMVMVGLASVIIGEVFGGRRSVTRGLMCAVAGSVAYRLIIQLALSVNLIDANALKLVSAVIVGAFMAVPSVRAALGERSVRIKAKGAMERLLAEDAQALKGGE</sequence>
<evidence type="ECO:0000256" key="3">
    <source>
        <dbReference type="ARBA" id="ARBA00022692"/>
    </source>
</evidence>
<dbReference type="PANTHER" id="PTHR32196">
    <property type="entry name" value="ABC TRANSPORTER PERMEASE PROTEIN YPHD-RELATED-RELATED"/>
    <property type="match status" value="1"/>
</dbReference>
<comment type="caution">
    <text evidence="7">The sequence shown here is derived from an EMBL/GenBank/DDBJ whole genome shotgun (WGS) entry which is preliminary data.</text>
</comment>
<protein>
    <submittedName>
        <fullName evidence="7">ABC transporter permease</fullName>
    </submittedName>
</protein>
<keyword evidence="5 6" id="KW-0472">Membrane</keyword>
<keyword evidence="2" id="KW-1003">Cell membrane</keyword>
<dbReference type="PANTHER" id="PTHR32196:SF69">
    <property type="entry name" value="BRANCHED-CHAIN AMINO ACID TRANSPORT SYSTEM, PERMEASE PROTEIN"/>
    <property type="match status" value="1"/>
</dbReference>
<keyword evidence="8" id="KW-1185">Reference proteome</keyword>